<feature type="chain" id="PRO_5046767337" description="DUF4350 domain-containing protein" evidence="1">
    <location>
        <begin position="20"/>
        <end position="297"/>
    </location>
</feature>
<dbReference type="InterPro" id="IPR029062">
    <property type="entry name" value="Class_I_gatase-like"/>
</dbReference>
<dbReference type="SUPFAM" id="SSF52317">
    <property type="entry name" value="Class I glutamine amidotransferase-like"/>
    <property type="match status" value="1"/>
</dbReference>
<reference evidence="2 3" key="1">
    <citation type="submission" date="2024-05" db="EMBL/GenBank/DDBJ databases">
        <authorList>
            <person name="Duchaud E."/>
        </authorList>
    </citation>
    <scope>NUCLEOTIDE SEQUENCE [LARGE SCALE GENOMIC DNA]</scope>
    <source>
        <strain evidence="2">Ena-SAMPLE-TAB-13-05-2024-13:56:06:370-140308</strain>
    </source>
</reference>
<feature type="signal peptide" evidence="1">
    <location>
        <begin position="1"/>
        <end position="19"/>
    </location>
</feature>
<name>A0ABM9PAU5_9FLAO</name>
<gene>
    <name evidence="2" type="ORF">T190423A01A_20466</name>
</gene>
<evidence type="ECO:0000256" key="1">
    <source>
        <dbReference type="SAM" id="SignalP"/>
    </source>
</evidence>
<proteinExistence type="predicted"/>
<organism evidence="2 3">
    <name type="scientific">Tenacibaculum polynesiense</name>
    <dbReference type="NCBI Taxonomy" id="3137857"/>
    <lineage>
        <taxon>Bacteria</taxon>
        <taxon>Pseudomonadati</taxon>
        <taxon>Bacteroidota</taxon>
        <taxon>Flavobacteriia</taxon>
        <taxon>Flavobacteriales</taxon>
        <taxon>Flavobacteriaceae</taxon>
        <taxon>Tenacibaculum</taxon>
    </lineage>
</organism>
<evidence type="ECO:0008006" key="4">
    <source>
        <dbReference type="Google" id="ProtNLM"/>
    </source>
</evidence>
<dbReference type="RefSeq" id="WP_348716313.1">
    <property type="nucleotide sequence ID" value="NZ_CAXJIO010000011.1"/>
</dbReference>
<keyword evidence="1" id="KW-0732">Signal</keyword>
<dbReference type="EMBL" id="CAXJIO010000011">
    <property type="protein sequence ID" value="CAL2102715.1"/>
    <property type="molecule type" value="Genomic_DNA"/>
</dbReference>
<keyword evidence="3" id="KW-1185">Reference proteome</keyword>
<comment type="caution">
    <text evidence="2">The sequence shown here is derived from an EMBL/GenBank/DDBJ whole genome shotgun (WGS) entry which is preliminary data.</text>
</comment>
<sequence>MRCLLVILFFIQVSGIAQQVPDTMYLPSLIKKERSFEIYIDEGHNNFHTKNNRYKPFANVLIGAGYKVKSFSHKFSKESLKDVKVLVIANALVEGARGPFVIPTPSAFTKKEVTSIKKWVQDGGALFLIADHMPFAGASEMLAKSFGFTFYDSFLLDKNQRGILDFSKENLLLGNHKITSGNKQYERVNSIRTFTGQAFKIPNTAISILKTNEEMVVHLPDTMWRFSEKTKRFQAANLSQGAIMKYHKGKIAVFGEAAMFTAQLAGRNQFKVGMNATGAEENYKLLVNLITWLTNKD</sequence>
<protein>
    <recommendedName>
        <fullName evidence="4">DUF4350 domain-containing protein</fullName>
    </recommendedName>
</protein>
<accession>A0ABM9PAU5</accession>
<evidence type="ECO:0000313" key="2">
    <source>
        <dbReference type="EMBL" id="CAL2102715.1"/>
    </source>
</evidence>
<dbReference type="Proteomes" id="UP001497527">
    <property type="component" value="Unassembled WGS sequence"/>
</dbReference>
<evidence type="ECO:0000313" key="3">
    <source>
        <dbReference type="Proteomes" id="UP001497527"/>
    </source>
</evidence>